<sequence length="32" mass="3497">VAQTNCMGGEEELRLARFMGNNPPIFKGGFDP</sequence>
<proteinExistence type="predicted"/>
<protein>
    <submittedName>
        <fullName evidence="1">Uncharacterized protein</fullName>
    </submittedName>
</protein>
<keyword evidence="2" id="KW-1185">Reference proteome</keyword>
<evidence type="ECO:0000313" key="2">
    <source>
        <dbReference type="Proteomes" id="UP000265520"/>
    </source>
</evidence>
<organism evidence="1 2">
    <name type="scientific">Trifolium medium</name>
    <dbReference type="NCBI Taxonomy" id="97028"/>
    <lineage>
        <taxon>Eukaryota</taxon>
        <taxon>Viridiplantae</taxon>
        <taxon>Streptophyta</taxon>
        <taxon>Embryophyta</taxon>
        <taxon>Tracheophyta</taxon>
        <taxon>Spermatophyta</taxon>
        <taxon>Magnoliopsida</taxon>
        <taxon>eudicotyledons</taxon>
        <taxon>Gunneridae</taxon>
        <taxon>Pentapetalae</taxon>
        <taxon>rosids</taxon>
        <taxon>fabids</taxon>
        <taxon>Fabales</taxon>
        <taxon>Fabaceae</taxon>
        <taxon>Papilionoideae</taxon>
        <taxon>50 kb inversion clade</taxon>
        <taxon>NPAAA clade</taxon>
        <taxon>Hologalegina</taxon>
        <taxon>IRL clade</taxon>
        <taxon>Trifolieae</taxon>
        <taxon>Trifolium</taxon>
    </lineage>
</organism>
<dbReference type="AlphaFoldDB" id="A0A392TCA1"/>
<feature type="non-terminal residue" evidence="1">
    <location>
        <position position="1"/>
    </location>
</feature>
<reference evidence="1 2" key="1">
    <citation type="journal article" date="2018" name="Front. Plant Sci.">
        <title>Red Clover (Trifolium pratense) and Zigzag Clover (T. medium) - A Picture of Genomic Similarities and Differences.</title>
        <authorList>
            <person name="Dluhosova J."/>
            <person name="Istvanek J."/>
            <person name="Nedelnik J."/>
            <person name="Repkova J."/>
        </authorList>
    </citation>
    <scope>NUCLEOTIDE SEQUENCE [LARGE SCALE GENOMIC DNA]</scope>
    <source>
        <strain evidence="2">cv. 10/8</strain>
        <tissue evidence="1">Leaf</tissue>
    </source>
</reference>
<accession>A0A392TCA1</accession>
<comment type="caution">
    <text evidence="1">The sequence shown here is derived from an EMBL/GenBank/DDBJ whole genome shotgun (WGS) entry which is preliminary data.</text>
</comment>
<dbReference type="Proteomes" id="UP000265520">
    <property type="component" value="Unassembled WGS sequence"/>
</dbReference>
<dbReference type="EMBL" id="LXQA010531477">
    <property type="protein sequence ID" value="MCI57575.1"/>
    <property type="molecule type" value="Genomic_DNA"/>
</dbReference>
<evidence type="ECO:0000313" key="1">
    <source>
        <dbReference type="EMBL" id="MCI57575.1"/>
    </source>
</evidence>
<name>A0A392TCA1_9FABA</name>